<evidence type="ECO:0000256" key="5">
    <source>
        <dbReference type="ARBA" id="ARBA00023049"/>
    </source>
</evidence>
<dbReference type="PIRSF" id="PIRSF037242">
    <property type="entry name" value="CNDP_dipeptidase"/>
    <property type="match status" value="1"/>
</dbReference>
<reference evidence="11" key="1">
    <citation type="submission" date="2014-02" db="EMBL/GenBank/DDBJ databases">
        <authorList>
            <person name="Genoscope - CEA"/>
        </authorList>
    </citation>
    <scope>NUCLEOTIDE SEQUENCE</scope>
    <source>
        <strain evidence="11">LS3</strain>
    </source>
</reference>
<protein>
    <submittedName>
        <fullName evidence="11">ARAD1C25366p</fullName>
    </submittedName>
</protein>
<evidence type="ECO:0000256" key="4">
    <source>
        <dbReference type="ARBA" id="ARBA00022801"/>
    </source>
</evidence>
<dbReference type="InterPro" id="IPR051458">
    <property type="entry name" value="Cyt/Met_Dipeptidase"/>
</dbReference>
<keyword evidence="5" id="KW-0482">Metalloprotease</keyword>
<dbReference type="CDD" id="cd05676">
    <property type="entry name" value="M20_dipept_like_CNDP"/>
    <property type="match status" value="1"/>
</dbReference>
<feature type="binding site" evidence="8">
    <location>
        <position position="174"/>
    </location>
    <ligand>
        <name>Mn(2+)</name>
        <dbReference type="ChEBI" id="CHEBI:29035"/>
        <label>1</label>
    </ligand>
</feature>
<evidence type="ECO:0000256" key="6">
    <source>
        <dbReference type="PIRSR" id="PIRSR037242-1"/>
    </source>
</evidence>
<feature type="binding site" description="in other chain" evidence="7">
    <location>
        <position position="459"/>
    </location>
    <ligand>
        <name>substrate</name>
        <note>ligand shared between homodimeric partners</note>
    </ligand>
</feature>
<feature type="binding site" evidence="8">
    <location>
        <position position="209"/>
    </location>
    <ligand>
        <name>Mn(2+)</name>
        <dbReference type="ChEBI" id="CHEBI:29035"/>
        <label>1</label>
    </ligand>
</feature>
<feature type="binding site" evidence="8">
    <location>
        <position position="174"/>
    </location>
    <ligand>
        <name>Mn(2+)</name>
        <dbReference type="ChEBI" id="CHEBI:29035"/>
        <label>2</label>
    </ligand>
</feature>
<evidence type="ECO:0000256" key="1">
    <source>
        <dbReference type="ARBA" id="ARBA00006247"/>
    </source>
</evidence>
<dbReference type="SUPFAM" id="SSF53187">
    <property type="entry name" value="Zn-dependent exopeptidases"/>
    <property type="match status" value="1"/>
</dbReference>
<feature type="binding site" evidence="8">
    <location>
        <position position="237"/>
    </location>
    <ligand>
        <name>Mn(2+)</name>
        <dbReference type="ChEBI" id="CHEBI:29035"/>
        <label>2</label>
    </ligand>
</feature>
<evidence type="ECO:0000256" key="2">
    <source>
        <dbReference type="ARBA" id="ARBA00022670"/>
    </source>
</evidence>
<keyword evidence="3 8" id="KW-0479">Metal-binding</keyword>
<feature type="site" description="Important for catalytic activity" evidence="9">
    <location>
        <position position="270"/>
    </location>
</feature>
<comment type="cofactor">
    <cofactor evidence="8">
        <name>Mn(2+)</name>
        <dbReference type="ChEBI" id="CHEBI:29035"/>
    </cofactor>
    <text evidence="8">Binds 2 manganese ions per subunit.</text>
</comment>
<gene>
    <name evidence="11" type="ORF">GNLVRS02_ARAD1C25366g</name>
</gene>
<dbReference type="InterPro" id="IPR011650">
    <property type="entry name" value="Peptidase_M20_dimer"/>
</dbReference>
<feature type="binding site" evidence="7">
    <location>
        <position position="270"/>
    </location>
    <ligand>
        <name>substrate</name>
        <note>ligand shared between homodimeric partners</note>
    </ligand>
</feature>
<name>A0A060T1K2_BLAAD</name>
<dbReference type="InterPro" id="IPR017153">
    <property type="entry name" value="CNDP/DUG1"/>
</dbReference>
<feature type="binding site" description="in other chain" evidence="7">
    <location>
        <position position="385"/>
    </location>
    <ligand>
        <name>substrate</name>
        <note>ligand shared between homodimeric partners</note>
    </ligand>
</feature>
<feature type="domain" description="Peptidase M20 dimerisation" evidence="10">
    <location>
        <begin position="250"/>
        <end position="406"/>
    </location>
</feature>
<keyword evidence="2" id="KW-0645">Protease</keyword>
<dbReference type="GO" id="GO:0070573">
    <property type="term" value="F:metallodipeptidase activity"/>
    <property type="evidence" value="ECO:0007669"/>
    <property type="project" value="InterPro"/>
</dbReference>
<dbReference type="Pfam" id="PF07687">
    <property type="entry name" value="M20_dimer"/>
    <property type="match status" value="1"/>
</dbReference>
<keyword evidence="4" id="KW-0378">Hydrolase</keyword>
<feature type="binding site" evidence="8">
    <location>
        <position position="141"/>
    </location>
    <ligand>
        <name>Mn(2+)</name>
        <dbReference type="ChEBI" id="CHEBI:29035"/>
        <label>2</label>
    </ligand>
</feature>
<proteinExistence type="inferred from homology"/>
<sequence length="519" mass="57730">MLHLKPSTNVFRTARMPPIARYTARIKFPSSLPQKRYQTTMARPDKINTLFNKIDELKPKFISRLGEAVAIPSVSADPAYRPDVVRMAQWLESQLKELGATDIQLKELGPEPGHDNLQLPPIVLGRYGTDPAKKTVLLYGHYDVQPALKEDGWNSDPFKLVENGDCLYGRGSTDDKGPVMDWLNILQAHNELGMEIPVNLVFCFEGMEESGSIGLDDLIKAEKDAYFKGVDAVCISDNYWLGDKHPVLTYGVRGVSYYTLTIEGPAADLHSGLFGGVVHEPMIDLAHVMSKLVDPSGKILIPGIAEMVAPLTKEEDQRYDNIQFDLEGFEHNIGSKTVIHDNVKSALQARWRYPSLSIHGVEGAFYNPGAKTVIPAKVIGKFSIRTVPNIEPRKLDEVVFKHCQEAFDSLGSKNKFKVELVHDGDYWVSDPNNWSFRAARRATKDVWGVEPDLTREGGSIPITLTFQDILETSVILLPVGRGDDGAHSTNEKINISNYIEGAKTLGAYLHYLAEETKDA</sequence>
<dbReference type="InterPro" id="IPR001261">
    <property type="entry name" value="ArgE/DapE_CS"/>
</dbReference>
<reference evidence="11" key="2">
    <citation type="submission" date="2014-06" db="EMBL/GenBank/DDBJ databases">
        <title>The complete genome of Blastobotrys (Arxula) adeninivorans LS3 - a yeast of biotechnological interest.</title>
        <authorList>
            <person name="Kunze G."/>
            <person name="Gaillardin C."/>
            <person name="Czernicka M."/>
            <person name="Durrens P."/>
            <person name="Martin T."/>
            <person name="Boer E."/>
            <person name="Gabaldon T."/>
            <person name="Cruz J."/>
            <person name="Talla E."/>
            <person name="Marck C."/>
            <person name="Goffeau A."/>
            <person name="Barbe V."/>
            <person name="Baret P."/>
            <person name="Baronian K."/>
            <person name="Beier S."/>
            <person name="Bleykasten C."/>
            <person name="Bode R."/>
            <person name="Casaregola S."/>
            <person name="Despons L."/>
            <person name="Fairhead C."/>
            <person name="Giersberg M."/>
            <person name="Gierski P."/>
            <person name="Hahnel U."/>
            <person name="Hartmann A."/>
            <person name="Jankowska D."/>
            <person name="Jubin C."/>
            <person name="Jung P."/>
            <person name="Lafontaine I."/>
            <person name="Leh-Louis V."/>
            <person name="Lemaire M."/>
            <person name="Marcet-Houben M."/>
            <person name="Mascher M."/>
            <person name="Morel G."/>
            <person name="Richard G.-F."/>
            <person name="Riechen J."/>
            <person name="Sacerdot C."/>
            <person name="Sarkar A."/>
            <person name="Savel G."/>
            <person name="Schacherer J."/>
            <person name="Sherman D."/>
            <person name="Straub M.-L."/>
            <person name="Stein N."/>
            <person name="Thierry A."/>
            <person name="Trautwein-Schult A."/>
            <person name="Westhof E."/>
            <person name="Worch S."/>
            <person name="Dujon B."/>
            <person name="Souciet J.-L."/>
            <person name="Wincker P."/>
            <person name="Scholz U."/>
            <person name="Neuveglise N."/>
        </authorList>
    </citation>
    <scope>NUCLEOTIDE SEQUENCE</scope>
    <source>
        <strain evidence="11">LS3</strain>
    </source>
</reference>
<dbReference type="Gene3D" id="3.30.70.360">
    <property type="match status" value="1"/>
</dbReference>
<dbReference type="AlphaFoldDB" id="A0A060T1K2"/>
<organism evidence="11">
    <name type="scientific">Blastobotrys adeninivorans</name>
    <name type="common">Yeast</name>
    <name type="synonym">Arxula adeninivorans</name>
    <dbReference type="NCBI Taxonomy" id="409370"/>
    <lineage>
        <taxon>Eukaryota</taxon>
        <taxon>Fungi</taxon>
        <taxon>Dikarya</taxon>
        <taxon>Ascomycota</taxon>
        <taxon>Saccharomycotina</taxon>
        <taxon>Dipodascomycetes</taxon>
        <taxon>Dipodascales</taxon>
        <taxon>Trichomonascaceae</taxon>
        <taxon>Blastobotrys</taxon>
    </lineage>
</organism>
<feature type="active site" description="Proton acceptor" evidence="6">
    <location>
        <position position="208"/>
    </location>
</feature>
<dbReference type="Gene3D" id="3.40.630.10">
    <property type="entry name" value="Zn peptidases"/>
    <property type="match status" value="1"/>
</dbReference>
<feature type="binding site" description="in other chain" evidence="7">
    <location>
        <position position="237"/>
    </location>
    <ligand>
        <name>substrate</name>
        <note>ligand shared between homodimeric partners</note>
    </ligand>
</feature>
<dbReference type="InterPro" id="IPR002933">
    <property type="entry name" value="Peptidase_M20"/>
</dbReference>
<evidence type="ECO:0000256" key="7">
    <source>
        <dbReference type="PIRSR" id="PIRSR037242-2"/>
    </source>
</evidence>
<dbReference type="EMBL" id="HG937693">
    <property type="protein sequence ID" value="CDP35000.1"/>
    <property type="molecule type" value="Genomic_DNA"/>
</dbReference>
<evidence type="ECO:0000313" key="11">
    <source>
        <dbReference type="EMBL" id="CDP35000.1"/>
    </source>
</evidence>
<dbReference type="PANTHER" id="PTHR43270">
    <property type="entry name" value="BETA-ALA-HIS DIPEPTIDASE"/>
    <property type="match status" value="1"/>
</dbReference>
<dbReference type="PhylomeDB" id="A0A060T1K2"/>
<feature type="active site" evidence="6">
    <location>
        <position position="143"/>
    </location>
</feature>
<dbReference type="Pfam" id="PF01546">
    <property type="entry name" value="Peptidase_M20"/>
    <property type="match status" value="1"/>
</dbReference>
<evidence type="ECO:0000256" key="3">
    <source>
        <dbReference type="ARBA" id="ARBA00022723"/>
    </source>
</evidence>
<keyword evidence="8" id="KW-0464">Manganese</keyword>
<comment type="similarity">
    <text evidence="1">Belongs to the peptidase M20A family.</text>
</comment>
<evidence type="ECO:0000259" key="10">
    <source>
        <dbReference type="Pfam" id="PF07687"/>
    </source>
</evidence>
<feature type="binding site" evidence="8">
    <location>
        <position position="487"/>
    </location>
    <ligand>
        <name>Mn(2+)</name>
        <dbReference type="ChEBI" id="CHEBI:29035"/>
        <label>1</label>
    </ligand>
</feature>
<evidence type="ECO:0000256" key="9">
    <source>
        <dbReference type="PIRSR" id="PIRSR037242-4"/>
    </source>
</evidence>
<accession>A0A060T1K2</accession>
<evidence type="ECO:0000256" key="8">
    <source>
        <dbReference type="PIRSR" id="PIRSR037242-3"/>
    </source>
</evidence>
<dbReference type="GO" id="GO:0006508">
    <property type="term" value="P:proteolysis"/>
    <property type="evidence" value="ECO:0007669"/>
    <property type="project" value="UniProtKB-KW"/>
</dbReference>
<dbReference type="GO" id="GO:0046872">
    <property type="term" value="F:metal ion binding"/>
    <property type="evidence" value="ECO:0007669"/>
    <property type="project" value="UniProtKB-KW"/>
</dbReference>
<feature type="binding site" evidence="7">
    <location>
        <position position="372"/>
    </location>
    <ligand>
        <name>substrate</name>
        <note>ligand shared between homodimeric partners</note>
    </ligand>
</feature>
<dbReference type="PROSITE" id="PS00759">
    <property type="entry name" value="ARGE_DAPE_CPG2_2"/>
    <property type="match status" value="1"/>
</dbReference>
<feature type="binding site" description="in other chain" evidence="7">
    <location>
        <position position="487"/>
    </location>
    <ligand>
        <name>substrate</name>
        <note>ligand shared between homodimeric partners</note>
    </ligand>
</feature>
<dbReference type="PANTHER" id="PTHR43270:SF4">
    <property type="entry name" value="CARNOSINE DIPEPTIDASE 2, ISOFORM A"/>
    <property type="match status" value="1"/>
</dbReference>